<dbReference type="PANTHER" id="PTHR21716">
    <property type="entry name" value="TRANSMEMBRANE PROTEIN"/>
    <property type="match status" value="1"/>
</dbReference>
<accession>M5UBD8</accession>
<sequence length="363" mass="38901">MICIAVILLLGVLYVASNLFVPLAIALIAYLTLRPIVARLCGLGLSQVAATAIVIFAFFTMTAVVATVLYGPLQTWLAEAPESVNRLREKVDQVAEPLATVERAETQLSKATAGVRDDTTEVTVSVEKPSIIDPSYLINQTGHVLAFIAAIGVLTFFMLTNGDDVLNRILNVLPDGGRRKKVLQTLAEIQNSVGTYLGQITMINIGLGVAVTLVMWAVGMPTPYLWGAMATLFNFVPYLGPIAGTAIVLVAAGTEFDSFGRALLTAVAFWATTAVEGQFVTPAILGRTLKVGSLVVLVAVAFWGFMWGLPGVLLSVPLLIVMRQVFARFDETYPIAVVLGEYPCRPGDDCEPVKEDEPIAETV</sequence>
<dbReference type="PATRIC" id="fig|1263870.3.peg.5602"/>
<keyword evidence="8" id="KW-1185">Reference proteome</keyword>
<evidence type="ECO:0000313" key="8">
    <source>
        <dbReference type="Proteomes" id="UP000011885"/>
    </source>
</evidence>
<dbReference type="GO" id="GO:0055085">
    <property type="term" value="P:transmembrane transport"/>
    <property type="evidence" value="ECO:0007669"/>
    <property type="project" value="TreeGrafter"/>
</dbReference>
<feature type="transmembrane region" description="Helical" evidence="6">
    <location>
        <begin position="262"/>
        <end position="285"/>
    </location>
</feature>
<keyword evidence="4 6" id="KW-1133">Transmembrane helix</keyword>
<keyword evidence="5 6" id="KW-0472">Membrane</keyword>
<feature type="transmembrane region" description="Helical" evidence="6">
    <location>
        <begin position="196"/>
        <end position="218"/>
    </location>
</feature>
<reference evidence="7 8" key="1">
    <citation type="journal article" date="2013" name="Mar. Genomics">
        <title>Expression of sulfatases in Rhodopirellula baltica and the diversity of sulfatases in the genus Rhodopirellula.</title>
        <authorList>
            <person name="Wegner C.E."/>
            <person name="Richter-Heitmann T."/>
            <person name="Klindworth A."/>
            <person name="Klockow C."/>
            <person name="Richter M."/>
            <person name="Achstetter T."/>
            <person name="Glockner F.O."/>
            <person name="Harder J."/>
        </authorList>
    </citation>
    <scope>NUCLEOTIDE SEQUENCE [LARGE SCALE GENOMIC DNA]</scope>
    <source>
        <strain evidence="7 8">SM41</strain>
    </source>
</reference>
<keyword evidence="3 6" id="KW-0812">Transmembrane</keyword>
<evidence type="ECO:0000256" key="2">
    <source>
        <dbReference type="ARBA" id="ARBA00009773"/>
    </source>
</evidence>
<evidence type="ECO:0000256" key="1">
    <source>
        <dbReference type="ARBA" id="ARBA00004141"/>
    </source>
</evidence>
<dbReference type="Pfam" id="PF01594">
    <property type="entry name" value="AI-2E_transport"/>
    <property type="match status" value="1"/>
</dbReference>
<dbReference type="OrthoDB" id="9799225at2"/>
<comment type="caution">
    <text evidence="7">The sequence shown here is derived from an EMBL/GenBank/DDBJ whole genome shotgun (WGS) entry which is preliminary data.</text>
</comment>
<evidence type="ECO:0000256" key="4">
    <source>
        <dbReference type="ARBA" id="ARBA00022989"/>
    </source>
</evidence>
<dbReference type="EMBL" id="ANOH01000364">
    <property type="protein sequence ID" value="EMI53313.1"/>
    <property type="molecule type" value="Genomic_DNA"/>
</dbReference>
<evidence type="ECO:0000313" key="7">
    <source>
        <dbReference type="EMBL" id="EMI53313.1"/>
    </source>
</evidence>
<gene>
    <name evidence="7" type="ORF">RSSM_05286</name>
</gene>
<feature type="transmembrane region" description="Helical" evidence="6">
    <location>
        <begin position="224"/>
        <end position="250"/>
    </location>
</feature>
<comment type="similarity">
    <text evidence="2">Belongs to the autoinducer-2 exporter (AI-2E) (TC 2.A.86) family.</text>
</comment>
<evidence type="ECO:0000256" key="6">
    <source>
        <dbReference type="SAM" id="Phobius"/>
    </source>
</evidence>
<dbReference type="GO" id="GO:0016020">
    <property type="term" value="C:membrane"/>
    <property type="evidence" value="ECO:0007669"/>
    <property type="project" value="UniProtKB-SubCell"/>
</dbReference>
<feature type="transmembrane region" description="Helical" evidence="6">
    <location>
        <begin position="6"/>
        <end position="33"/>
    </location>
</feature>
<dbReference type="InterPro" id="IPR002549">
    <property type="entry name" value="AI-2E-like"/>
</dbReference>
<feature type="transmembrane region" description="Helical" evidence="6">
    <location>
        <begin position="291"/>
        <end position="321"/>
    </location>
</feature>
<comment type="subcellular location">
    <subcellularLocation>
        <location evidence="1">Membrane</location>
        <topology evidence="1">Multi-pass membrane protein</topology>
    </subcellularLocation>
</comment>
<dbReference type="PANTHER" id="PTHR21716:SF16">
    <property type="entry name" value="BLL1467 PROTEIN"/>
    <property type="match status" value="1"/>
</dbReference>
<dbReference type="RefSeq" id="WP_008685618.1">
    <property type="nucleotide sequence ID" value="NZ_ANOH01000364.1"/>
</dbReference>
<dbReference type="Proteomes" id="UP000011885">
    <property type="component" value="Unassembled WGS sequence"/>
</dbReference>
<feature type="transmembrane region" description="Helical" evidence="6">
    <location>
        <begin position="45"/>
        <end position="70"/>
    </location>
</feature>
<protein>
    <submittedName>
        <fullName evidence="7">Permease</fullName>
    </submittedName>
</protein>
<feature type="transmembrane region" description="Helical" evidence="6">
    <location>
        <begin position="142"/>
        <end position="160"/>
    </location>
</feature>
<evidence type="ECO:0000256" key="5">
    <source>
        <dbReference type="ARBA" id="ARBA00023136"/>
    </source>
</evidence>
<name>M5UBD8_9BACT</name>
<dbReference type="AlphaFoldDB" id="M5UBD8"/>
<proteinExistence type="inferred from homology"/>
<organism evidence="7 8">
    <name type="scientific">Rhodopirellula sallentina SM41</name>
    <dbReference type="NCBI Taxonomy" id="1263870"/>
    <lineage>
        <taxon>Bacteria</taxon>
        <taxon>Pseudomonadati</taxon>
        <taxon>Planctomycetota</taxon>
        <taxon>Planctomycetia</taxon>
        <taxon>Pirellulales</taxon>
        <taxon>Pirellulaceae</taxon>
        <taxon>Rhodopirellula</taxon>
    </lineage>
</organism>
<evidence type="ECO:0000256" key="3">
    <source>
        <dbReference type="ARBA" id="ARBA00022692"/>
    </source>
</evidence>